<feature type="repeat" description="ANK" evidence="3">
    <location>
        <begin position="239"/>
        <end position="272"/>
    </location>
</feature>
<dbReference type="SMART" id="SM00248">
    <property type="entry name" value="ANK"/>
    <property type="match status" value="8"/>
</dbReference>
<evidence type="ECO:0000256" key="3">
    <source>
        <dbReference type="PROSITE-ProRule" id="PRU00023"/>
    </source>
</evidence>
<reference evidence="4 5" key="1">
    <citation type="journal article" date="2018" name="Mol. Biol. Evol.">
        <title>Analysis of the draft genome of the red seaweed Gracilariopsis chorda provides insights into genome size evolution in Rhodophyta.</title>
        <authorList>
            <person name="Lee J."/>
            <person name="Yang E.C."/>
            <person name="Graf L."/>
            <person name="Yang J.H."/>
            <person name="Qiu H."/>
            <person name="Zel Zion U."/>
            <person name="Chan C.X."/>
            <person name="Stephens T.G."/>
            <person name="Weber A.P.M."/>
            <person name="Boo G.H."/>
            <person name="Boo S.M."/>
            <person name="Kim K.M."/>
            <person name="Shin Y."/>
            <person name="Jung M."/>
            <person name="Lee S.J."/>
            <person name="Yim H.S."/>
            <person name="Lee J.H."/>
            <person name="Bhattacharya D."/>
            <person name="Yoon H.S."/>
        </authorList>
    </citation>
    <scope>NUCLEOTIDE SEQUENCE [LARGE SCALE GENOMIC DNA]</scope>
    <source>
        <strain evidence="4 5">SKKU-2015</strain>
        <tissue evidence="4">Whole body</tissue>
    </source>
</reference>
<name>A0A2V3IVY4_9FLOR</name>
<sequence>MQLETRFLKLCRRSSATKIRELICSVPTACTTRSADDATALHLVVAHNPQPHAVAAVLIEHGADVNARGYRNQNKTVLHEAAWRGCPKTVRLLVQHGARVNAIKSGDWTALMIACARGNINVVQELLLAGARVDLVNRNGETALHLCARAGCSQIVSALVAHHSDVRARTKNGRQPLHYAARAGHVAAAEVLISSGASLSAKEASGMTPVVEACAMGRTNFIRRILQIGESAVWETDCGGLNGLHHAALGGHSEVVWQLAVLENADINVEDARAHTALYLAVCNRHQDTANALLSFGAHITRDCLRDNSEDSQRCGKCHESVRNLMGDGLTRVSSER</sequence>
<keyword evidence="2 3" id="KW-0040">ANK repeat</keyword>
<dbReference type="GO" id="GO:0005634">
    <property type="term" value="C:nucleus"/>
    <property type="evidence" value="ECO:0007669"/>
    <property type="project" value="TreeGrafter"/>
</dbReference>
<dbReference type="OrthoDB" id="5803at2759"/>
<feature type="repeat" description="ANK" evidence="3">
    <location>
        <begin position="106"/>
        <end position="138"/>
    </location>
</feature>
<evidence type="ECO:0000256" key="1">
    <source>
        <dbReference type="ARBA" id="ARBA00022737"/>
    </source>
</evidence>
<dbReference type="InterPro" id="IPR050776">
    <property type="entry name" value="Ank_Repeat/CDKN_Inhibitor"/>
</dbReference>
<dbReference type="Proteomes" id="UP000247409">
    <property type="component" value="Unassembled WGS sequence"/>
</dbReference>
<dbReference type="AlphaFoldDB" id="A0A2V3IVY4"/>
<feature type="repeat" description="ANK" evidence="3">
    <location>
        <begin position="73"/>
        <end position="105"/>
    </location>
</feature>
<dbReference type="PANTHER" id="PTHR24201">
    <property type="entry name" value="ANK_REP_REGION DOMAIN-CONTAINING PROTEIN"/>
    <property type="match status" value="1"/>
</dbReference>
<dbReference type="InterPro" id="IPR036770">
    <property type="entry name" value="Ankyrin_rpt-contain_sf"/>
</dbReference>
<dbReference type="Gene3D" id="1.25.40.20">
    <property type="entry name" value="Ankyrin repeat-containing domain"/>
    <property type="match status" value="3"/>
</dbReference>
<evidence type="ECO:0000256" key="2">
    <source>
        <dbReference type="ARBA" id="ARBA00023043"/>
    </source>
</evidence>
<comment type="caution">
    <text evidence="4">The sequence shown here is derived from an EMBL/GenBank/DDBJ whole genome shotgun (WGS) entry which is preliminary data.</text>
</comment>
<dbReference type="EMBL" id="NBIV01000041">
    <property type="protein sequence ID" value="PXF46281.1"/>
    <property type="molecule type" value="Genomic_DNA"/>
</dbReference>
<organism evidence="4 5">
    <name type="scientific">Gracilariopsis chorda</name>
    <dbReference type="NCBI Taxonomy" id="448386"/>
    <lineage>
        <taxon>Eukaryota</taxon>
        <taxon>Rhodophyta</taxon>
        <taxon>Florideophyceae</taxon>
        <taxon>Rhodymeniophycidae</taxon>
        <taxon>Gracilariales</taxon>
        <taxon>Gracilariaceae</taxon>
        <taxon>Gracilariopsis</taxon>
    </lineage>
</organism>
<keyword evidence="1" id="KW-0677">Repeat</keyword>
<evidence type="ECO:0000313" key="4">
    <source>
        <dbReference type="EMBL" id="PXF46281.1"/>
    </source>
</evidence>
<proteinExistence type="predicted"/>
<feature type="repeat" description="ANK" evidence="3">
    <location>
        <begin position="172"/>
        <end position="204"/>
    </location>
</feature>
<dbReference type="PANTHER" id="PTHR24201:SF13">
    <property type="entry name" value="ANKYRIN REPEAT DOMAIN-CONTAINING PROTEIN 6-LIKE"/>
    <property type="match status" value="1"/>
</dbReference>
<protein>
    <submittedName>
        <fullName evidence="4">Ankyrin repeat domain-containing protein 16</fullName>
    </submittedName>
</protein>
<dbReference type="SUPFAM" id="SSF48403">
    <property type="entry name" value="Ankyrin repeat"/>
    <property type="match status" value="1"/>
</dbReference>
<evidence type="ECO:0000313" key="5">
    <source>
        <dbReference type="Proteomes" id="UP000247409"/>
    </source>
</evidence>
<dbReference type="InterPro" id="IPR002110">
    <property type="entry name" value="Ankyrin_rpt"/>
</dbReference>
<keyword evidence="5" id="KW-1185">Reference proteome</keyword>
<dbReference type="STRING" id="448386.A0A2V3IVY4"/>
<dbReference type="PROSITE" id="PS50297">
    <property type="entry name" value="ANK_REP_REGION"/>
    <property type="match status" value="5"/>
</dbReference>
<accession>A0A2V3IVY4</accession>
<feature type="repeat" description="ANK" evidence="3">
    <location>
        <begin position="36"/>
        <end position="70"/>
    </location>
</feature>
<dbReference type="Pfam" id="PF12796">
    <property type="entry name" value="Ank_2"/>
    <property type="match status" value="3"/>
</dbReference>
<feature type="repeat" description="ANK" evidence="3">
    <location>
        <begin position="139"/>
        <end position="171"/>
    </location>
</feature>
<gene>
    <name evidence="4" type="ORF">BWQ96_03937</name>
</gene>
<dbReference type="PROSITE" id="PS50088">
    <property type="entry name" value="ANK_REPEAT"/>
    <property type="match status" value="6"/>
</dbReference>